<feature type="transmembrane region" description="Helical" evidence="1">
    <location>
        <begin position="63"/>
        <end position="85"/>
    </location>
</feature>
<feature type="transmembrane region" description="Helical" evidence="1">
    <location>
        <begin position="33"/>
        <end position="51"/>
    </location>
</feature>
<keyword evidence="1" id="KW-1133">Transmembrane helix</keyword>
<reference evidence="3" key="1">
    <citation type="submission" date="2012-11" db="EMBL/GenBank/DDBJ databases">
        <authorList>
            <person name="Lucero-Rivera Y.E."/>
            <person name="Tovar-Ramirez D."/>
        </authorList>
    </citation>
    <scope>NUCLEOTIDE SEQUENCE [LARGE SCALE GENOMIC DNA]</scope>
    <source>
        <strain evidence="3">Araruama</strain>
    </source>
</reference>
<proteinExistence type="predicted"/>
<dbReference type="EMBL" id="ATBP01000021">
    <property type="protein sequence ID" value="ETR74092.1"/>
    <property type="molecule type" value="Genomic_DNA"/>
</dbReference>
<name>A0A1V1PGR2_9BACT</name>
<feature type="transmembrane region" description="Helical" evidence="1">
    <location>
        <begin position="138"/>
        <end position="156"/>
    </location>
</feature>
<comment type="caution">
    <text evidence="2">The sequence shown here is derived from an EMBL/GenBank/DDBJ whole genome shotgun (WGS) entry which is preliminary data.</text>
</comment>
<dbReference type="Proteomes" id="UP000189670">
    <property type="component" value="Unassembled WGS sequence"/>
</dbReference>
<evidence type="ECO:0000256" key="1">
    <source>
        <dbReference type="SAM" id="Phobius"/>
    </source>
</evidence>
<keyword evidence="1" id="KW-0472">Membrane</keyword>
<accession>A0A1V1PGR2</accession>
<feature type="transmembrane region" description="Helical" evidence="1">
    <location>
        <begin position="176"/>
        <end position="193"/>
    </location>
</feature>
<keyword evidence="1" id="KW-0812">Transmembrane</keyword>
<evidence type="ECO:0000313" key="2">
    <source>
        <dbReference type="EMBL" id="ETR74092.1"/>
    </source>
</evidence>
<sequence length="298" mass="34202">MESFLDNQLMTSDSAYFNWMIHPKIKSDVESMIYAKQLVFILSVGVVFFLVNAIKWFILDHYALALSLVVIEIITIGMLVLIKMTGLYKPFGHGMLIVLTWHFSFLLYLSGGIQSTAITWMIAIPVFSSTLCDSRSAIVWTSILLIVLGIFLFLHINHYVFPSLNLSDAALFRAHLANTIGPIIAVFLCSWFANSQIRKGLQIQKYAIVFQEETNQRLEELFDRIGNSSKTLQETSDFLNQTSDTLKNNRMISVIKTVRHRKQLKKQLKTCRIWTRIPVISVLRLTHYQNQPTPFPHT</sequence>
<protein>
    <submittedName>
        <fullName evidence="2">Methyl-accepting chemotaxis protein signaling domain protein</fullName>
    </submittedName>
</protein>
<evidence type="ECO:0000313" key="3">
    <source>
        <dbReference type="Proteomes" id="UP000189670"/>
    </source>
</evidence>
<dbReference type="AlphaFoldDB" id="A0A1V1PGR2"/>
<feature type="transmembrane region" description="Helical" evidence="1">
    <location>
        <begin position="105"/>
        <end position="126"/>
    </location>
</feature>
<gene>
    <name evidence="2" type="ORF">OMM_00450</name>
</gene>
<organism evidence="2 3">
    <name type="scientific">Candidatus Magnetoglobus multicellularis str. Araruama</name>
    <dbReference type="NCBI Taxonomy" id="890399"/>
    <lineage>
        <taxon>Bacteria</taxon>
        <taxon>Pseudomonadati</taxon>
        <taxon>Thermodesulfobacteriota</taxon>
        <taxon>Desulfobacteria</taxon>
        <taxon>Desulfobacterales</taxon>
        <taxon>Desulfobacteraceae</taxon>
        <taxon>Candidatus Magnetoglobus</taxon>
    </lineage>
</organism>